<dbReference type="Proteomes" id="UP000886520">
    <property type="component" value="Chromosome 23"/>
</dbReference>
<proteinExistence type="predicted"/>
<dbReference type="GO" id="GO:0008270">
    <property type="term" value="F:zinc ion binding"/>
    <property type="evidence" value="ECO:0007669"/>
    <property type="project" value="UniProtKB-KW"/>
</dbReference>
<accession>A0A9D4U6W8</accession>
<keyword evidence="1" id="KW-0862">Zinc</keyword>
<dbReference type="PROSITE" id="PS50966">
    <property type="entry name" value="ZF_SWIM"/>
    <property type="match status" value="1"/>
</dbReference>
<evidence type="ECO:0000259" key="2">
    <source>
        <dbReference type="PROSITE" id="PS50966"/>
    </source>
</evidence>
<dbReference type="EMBL" id="JABFUD020000023">
    <property type="protein sequence ID" value="KAI5061396.1"/>
    <property type="molecule type" value="Genomic_DNA"/>
</dbReference>
<organism evidence="3 4">
    <name type="scientific">Adiantum capillus-veneris</name>
    <name type="common">Maidenhair fern</name>
    <dbReference type="NCBI Taxonomy" id="13818"/>
    <lineage>
        <taxon>Eukaryota</taxon>
        <taxon>Viridiplantae</taxon>
        <taxon>Streptophyta</taxon>
        <taxon>Embryophyta</taxon>
        <taxon>Tracheophyta</taxon>
        <taxon>Polypodiopsida</taxon>
        <taxon>Polypodiidae</taxon>
        <taxon>Polypodiales</taxon>
        <taxon>Pteridineae</taxon>
        <taxon>Pteridaceae</taxon>
        <taxon>Vittarioideae</taxon>
        <taxon>Adiantum</taxon>
    </lineage>
</organism>
<name>A0A9D4U6W8_ADICA</name>
<reference evidence="3" key="1">
    <citation type="submission" date="2021-01" db="EMBL/GenBank/DDBJ databases">
        <title>Adiantum capillus-veneris genome.</title>
        <authorList>
            <person name="Fang Y."/>
            <person name="Liao Q."/>
        </authorList>
    </citation>
    <scope>NUCLEOTIDE SEQUENCE</scope>
    <source>
        <strain evidence="3">H3</strain>
        <tissue evidence="3">Leaf</tissue>
    </source>
</reference>
<evidence type="ECO:0000313" key="4">
    <source>
        <dbReference type="Proteomes" id="UP000886520"/>
    </source>
</evidence>
<comment type="caution">
    <text evidence="3">The sequence shown here is derived from an EMBL/GenBank/DDBJ whole genome shotgun (WGS) entry which is preliminary data.</text>
</comment>
<sequence length="246" mass="28093">MASRIKCSNWAPGKKCDALVRGGEIALCVWSDCQMVQWKKEKFCYFCNTDVRHCWKISKVVLHAPSSLPTIWPIEKGTHMKKVEAKKLVVGGFDFGFPLTQIQAVIDATTPLTSDPNVEERQRLPYRPGVSKLAYTQVTYALTRRMHVEDTVVKKIGIEEVFKLKVWNSADSDPELIDVVVRKNPSCSCKEFQERVSLKKRYLACSHLYYVFLITLGQDVHVSMHIHQSKIAPNIVHDMLTQAKRT</sequence>
<keyword evidence="4" id="KW-1185">Reference proteome</keyword>
<evidence type="ECO:0000313" key="3">
    <source>
        <dbReference type="EMBL" id="KAI5061396.1"/>
    </source>
</evidence>
<keyword evidence="1" id="KW-0479">Metal-binding</keyword>
<dbReference type="InterPro" id="IPR007527">
    <property type="entry name" value="Znf_SWIM"/>
</dbReference>
<feature type="domain" description="SWIM-type" evidence="2">
    <location>
        <begin position="177"/>
        <end position="216"/>
    </location>
</feature>
<keyword evidence="1" id="KW-0863">Zinc-finger</keyword>
<protein>
    <recommendedName>
        <fullName evidence="2">SWIM-type domain-containing protein</fullName>
    </recommendedName>
</protein>
<evidence type="ECO:0000256" key="1">
    <source>
        <dbReference type="PROSITE-ProRule" id="PRU00325"/>
    </source>
</evidence>
<dbReference type="AlphaFoldDB" id="A0A9D4U6W8"/>
<gene>
    <name evidence="3" type="ORF">GOP47_0023901</name>
</gene>